<dbReference type="InterPro" id="IPR046965">
    <property type="entry name" value="Cyclin_A/B-like"/>
</dbReference>
<dbReference type="PROSITE" id="PS00292">
    <property type="entry name" value="CYCLINS"/>
    <property type="match status" value="1"/>
</dbReference>
<keyword evidence="4" id="KW-0131">Cell cycle</keyword>
<evidence type="ECO:0000313" key="7">
    <source>
        <dbReference type="Ensembl" id="ENSVKKP00000026627.1"/>
    </source>
</evidence>
<dbReference type="Pfam" id="PF00134">
    <property type="entry name" value="Cyclin_N"/>
    <property type="match status" value="1"/>
</dbReference>
<dbReference type="GO" id="GO:0044772">
    <property type="term" value="P:mitotic cell cycle phase transition"/>
    <property type="evidence" value="ECO:0007669"/>
    <property type="project" value="InterPro"/>
</dbReference>
<dbReference type="OMA" id="RDINGCM"/>
<organism evidence="7 8">
    <name type="scientific">Varanus komodoensis</name>
    <name type="common">Komodo dragon</name>
    <dbReference type="NCBI Taxonomy" id="61221"/>
    <lineage>
        <taxon>Eukaryota</taxon>
        <taxon>Metazoa</taxon>
        <taxon>Chordata</taxon>
        <taxon>Craniata</taxon>
        <taxon>Vertebrata</taxon>
        <taxon>Euteleostomi</taxon>
        <taxon>Lepidosauria</taxon>
        <taxon>Squamata</taxon>
        <taxon>Bifurcata</taxon>
        <taxon>Unidentata</taxon>
        <taxon>Episquamata</taxon>
        <taxon>Toxicofera</taxon>
        <taxon>Anguimorpha</taxon>
        <taxon>Paleoanguimorpha</taxon>
        <taxon>Varanoidea</taxon>
        <taxon>Varanidae</taxon>
        <taxon>Varanus</taxon>
    </lineage>
</organism>
<protein>
    <submittedName>
        <fullName evidence="7">Cyclin B2</fullName>
    </submittedName>
</protein>
<keyword evidence="3 5" id="KW-0195">Cyclin</keyword>
<dbReference type="SMART" id="SM00385">
    <property type="entry name" value="CYCLIN"/>
    <property type="match status" value="1"/>
</dbReference>
<evidence type="ECO:0000256" key="5">
    <source>
        <dbReference type="RuleBase" id="RU000383"/>
    </source>
</evidence>
<dbReference type="InterPro" id="IPR036915">
    <property type="entry name" value="Cyclin-like_sf"/>
</dbReference>
<dbReference type="Proteomes" id="UP000694545">
    <property type="component" value="Unplaced"/>
</dbReference>
<dbReference type="InterPro" id="IPR048258">
    <property type="entry name" value="Cyclins_cyclin-box"/>
</dbReference>
<name>A0A8D2LTB4_VARKO</name>
<keyword evidence="8" id="KW-1185">Reference proteome</keyword>
<dbReference type="GO" id="GO:0051301">
    <property type="term" value="P:cell division"/>
    <property type="evidence" value="ECO:0007669"/>
    <property type="project" value="UniProtKB-KW"/>
</dbReference>
<dbReference type="FunFam" id="1.10.472.10:FF:000001">
    <property type="entry name" value="G2/mitotic-specific cyclin"/>
    <property type="match status" value="1"/>
</dbReference>
<dbReference type="Gene3D" id="1.10.472.10">
    <property type="entry name" value="Cyclin-like"/>
    <property type="match status" value="3"/>
</dbReference>
<keyword evidence="2" id="KW-0132">Cell division</keyword>
<dbReference type="InterPro" id="IPR004367">
    <property type="entry name" value="Cyclin_C-dom"/>
</dbReference>
<reference evidence="7" key="1">
    <citation type="submission" date="2025-08" db="UniProtKB">
        <authorList>
            <consortium name="Ensembl"/>
        </authorList>
    </citation>
    <scope>IDENTIFICATION</scope>
</reference>
<dbReference type="InterPro" id="IPR039361">
    <property type="entry name" value="Cyclin"/>
</dbReference>
<evidence type="ECO:0000313" key="8">
    <source>
        <dbReference type="Proteomes" id="UP000694545"/>
    </source>
</evidence>
<dbReference type="SUPFAM" id="SSF47954">
    <property type="entry name" value="Cyclin-like"/>
    <property type="match status" value="2"/>
</dbReference>
<feature type="domain" description="Cyclin-like" evidence="6">
    <location>
        <begin position="86"/>
        <end position="170"/>
    </location>
</feature>
<dbReference type="PIRSF" id="PIRSF001771">
    <property type="entry name" value="Cyclin_A_B_D_E"/>
    <property type="match status" value="1"/>
</dbReference>
<proteinExistence type="inferred from homology"/>
<dbReference type="Pfam" id="PF02984">
    <property type="entry name" value="Cyclin_C"/>
    <property type="match status" value="1"/>
</dbReference>
<sequence>MKEHERPRSGSDPISASTEADLCQAFSEILQSDVEDIDAKDCGDPQLCGDYVKDIYCYLRQLEHCVSPFYLEGTELSGRMRAILVDWLVEVHAKFQLLQETLYMCVAIMDRYLQAQPVSQKELQLVGVTAMLLAAKYEEVSVPSVLDFVYITDRAYKVAQIQAMEQNILKQLNFSLGRPLPLHFLRRAAKASDNLKLRYYTGYAEESLATVMTHMAKNVVRVNRSLTRQVVIKKKYSSSRFLRISTIPQLNSSAIKDRALLYRSEKGGVVAK</sequence>
<dbReference type="CDD" id="cd20507">
    <property type="entry name" value="CYCLIN_CCNB1-like_rpt1"/>
    <property type="match status" value="1"/>
</dbReference>
<accession>A0A8D2LTB4</accession>
<dbReference type="GO" id="GO:0016538">
    <property type="term" value="F:cyclin-dependent protein serine/threonine kinase regulator activity"/>
    <property type="evidence" value="ECO:0007669"/>
    <property type="project" value="InterPro"/>
</dbReference>
<reference evidence="7" key="2">
    <citation type="submission" date="2025-09" db="UniProtKB">
        <authorList>
            <consortium name="Ensembl"/>
        </authorList>
    </citation>
    <scope>IDENTIFICATION</scope>
</reference>
<evidence type="ECO:0000256" key="4">
    <source>
        <dbReference type="ARBA" id="ARBA00023306"/>
    </source>
</evidence>
<dbReference type="InterPro" id="IPR006671">
    <property type="entry name" value="Cyclin_N"/>
</dbReference>
<evidence type="ECO:0000256" key="2">
    <source>
        <dbReference type="ARBA" id="ARBA00022618"/>
    </source>
</evidence>
<dbReference type="Ensembl" id="ENSVKKT00000027280.1">
    <property type="protein sequence ID" value="ENSVKKP00000026627.1"/>
    <property type="gene ID" value="ENSVKKG00000017352.1"/>
</dbReference>
<evidence type="ECO:0000256" key="3">
    <source>
        <dbReference type="ARBA" id="ARBA00023127"/>
    </source>
</evidence>
<dbReference type="InterPro" id="IPR013763">
    <property type="entry name" value="Cyclin-like_dom"/>
</dbReference>
<evidence type="ECO:0000259" key="6">
    <source>
        <dbReference type="SMART" id="SM00385"/>
    </source>
</evidence>
<comment type="similarity">
    <text evidence="1">Belongs to the cyclin family. Cyclin AB subfamily.</text>
</comment>
<dbReference type="PANTHER" id="PTHR10177">
    <property type="entry name" value="CYCLINS"/>
    <property type="match status" value="1"/>
</dbReference>
<evidence type="ECO:0000256" key="1">
    <source>
        <dbReference type="ARBA" id="ARBA00006955"/>
    </source>
</evidence>
<dbReference type="AlphaFoldDB" id="A0A8D2LTB4"/>